<keyword evidence="3" id="KW-0808">Transferase</keyword>
<feature type="transmembrane region" description="Helical" evidence="1">
    <location>
        <begin position="184"/>
        <end position="202"/>
    </location>
</feature>
<dbReference type="RefSeq" id="WP_259315953.1">
    <property type="nucleotide sequence ID" value="NZ_CP087164.1"/>
</dbReference>
<dbReference type="InterPro" id="IPR050879">
    <property type="entry name" value="Acyltransferase_3"/>
</dbReference>
<sequence length="426" mass="45303">MSFPSTFQHALAAVRRVNRQPADGSRRIAQLDGLRAVAVLMVIVFHLEIGVGIGGMFGVDLFLVLSGFLITGVLVGEYRARGTVSVRRFYERRLLRLYPALVLMIVVLVPFGSLLNAEGSWGVWWQSVAAALTYTSTIVLIFNTHFDMGALGQTWTLAVEEQFYLLWAPICALALAHVVRLRRMALVVAAVAVALLSIFWWAWSPVDPIGGIALYYRPDPRFGELLLGAALALVLTSAAGKLTRRWDVLLSVGAVAGLVGLWWARRNYPTLWGLDGNPLAAIPLVGVCATLIVARLATSNASILSRLLRIPPLPYVGKISYGLYLWHVPVIVLMARAGAGKGVAVVVTFAAAMLSFHLVEMPFLRMKARLRSTGVAGLDAVERAPVAEAAGGAAAAGAAVAALGAAPVAEGVLGAAALAQPGEQTV</sequence>
<keyword evidence="1" id="KW-0812">Transmembrane</keyword>
<proteinExistence type="predicted"/>
<name>A0A9E6XXX9_9ACTN</name>
<dbReference type="EMBL" id="CP087164">
    <property type="protein sequence ID" value="UGS36280.1"/>
    <property type="molecule type" value="Genomic_DNA"/>
</dbReference>
<feature type="transmembrane region" description="Helical" evidence="1">
    <location>
        <begin position="343"/>
        <end position="364"/>
    </location>
</feature>
<dbReference type="GO" id="GO:0016747">
    <property type="term" value="F:acyltransferase activity, transferring groups other than amino-acyl groups"/>
    <property type="evidence" value="ECO:0007669"/>
    <property type="project" value="InterPro"/>
</dbReference>
<feature type="transmembrane region" description="Helical" evidence="1">
    <location>
        <begin position="53"/>
        <end position="76"/>
    </location>
</feature>
<dbReference type="PANTHER" id="PTHR23028">
    <property type="entry name" value="ACETYLTRANSFERASE"/>
    <property type="match status" value="1"/>
</dbReference>
<feature type="transmembrane region" description="Helical" evidence="1">
    <location>
        <begin position="319"/>
        <end position="337"/>
    </location>
</feature>
<feature type="transmembrane region" description="Helical" evidence="1">
    <location>
        <begin position="246"/>
        <end position="264"/>
    </location>
</feature>
<keyword evidence="1" id="KW-1133">Transmembrane helix</keyword>
<dbReference type="KEGG" id="sbae:DSM104329_02681"/>
<dbReference type="Pfam" id="PF01757">
    <property type="entry name" value="Acyl_transf_3"/>
    <property type="match status" value="1"/>
</dbReference>
<feature type="domain" description="Acyltransferase 3" evidence="2">
    <location>
        <begin position="29"/>
        <end position="351"/>
    </location>
</feature>
<organism evidence="3 4">
    <name type="scientific">Capillimicrobium parvum</name>
    <dbReference type="NCBI Taxonomy" id="2884022"/>
    <lineage>
        <taxon>Bacteria</taxon>
        <taxon>Bacillati</taxon>
        <taxon>Actinomycetota</taxon>
        <taxon>Thermoleophilia</taxon>
        <taxon>Solirubrobacterales</taxon>
        <taxon>Capillimicrobiaceae</taxon>
        <taxon>Capillimicrobium</taxon>
    </lineage>
</organism>
<dbReference type="InterPro" id="IPR002656">
    <property type="entry name" value="Acyl_transf_3_dom"/>
</dbReference>
<evidence type="ECO:0000313" key="4">
    <source>
        <dbReference type="Proteomes" id="UP001162834"/>
    </source>
</evidence>
<feature type="transmembrane region" description="Helical" evidence="1">
    <location>
        <begin position="123"/>
        <end position="142"/>
    </location>
</feature>
<reference evidence="3" key="1">
    <citation type="journal article" date="2022" name="Int. J. Syst. Evol. Microbiol.">
        <title>Pseudomonas aegrilactucae sp. nov. and Pseudomonas morbosilactucae sp. nov., pathogens causing bacterial rot of lettuce in Japan.</title>
        <authorList>
            <person name="Sawada H."/>
            <person name="Fujikawa T."/>
            <person name="Satou M."/>
        </authorList>
    </citation>
    <scope>NUCLEOTIDE SEQUENCE</scope>
    <source>
        <strain evidence="3">0166_1</strain>
    </source>
</reference>
<evidence type="ECO:0000256" key="1">
    <source>
        <dbReference type="SAM" id="Phobius"/>
    </source>
</evidence>
<dbReference type="Proteomes" id="UP001162834">
    <property type="component" value="Chromosome"/>
</dbReference>
<protein>
    <submittedName>
        <fullName evidence="3">O-acetyltransferase OatA</fullName>
        <ecNumber evidence="3">2.3.1.-</ecNumber>
    </submittedName>
</protein>
<accession>A0A9E6XXX9</accession>
<keyword evidence="4" id="KW-1185">Reference proteome</keyword>
<keyword evidence="1" id="KW-0472">Membrane</keyword>
<dbReference type="PANTHER" id="PTHR23028:SF53">
    <property type="entry name" value="ACYL_TRANSF_3 DOMAIN-CONTAINING PROTEIN"/>
    <property type="match status" value="1"/>
</dbReference>
<dbReference type="EC" id="2.3.1.-" evidence="3"/>
<feature type="transmembrane region" description="Helical" evidence="1">
    <location>
        <begin position="222"/>
        <end position="239"/>
    </location>
</feature>
<gene>
    <name evidence="3" type="primary">oatA_1</name>
    <name evidence="3" type="ORF">DSM104329_02681</name>
</gene>
<feature type="transmembrane region" description="Helical" evidence="1">
    <location>
        <begin position="97"/>
        <end position="117"/>
    </location>
</feature>
<feature type="transmembrane region" description="Helical" evidence="1">
    <location>
        <begin position="28"/>
        <end position="47"/>
    </location>
</feature>
<evidence type="ECO:0000259" key="2">
    <source>
        <dbReference type="Pfam" id="PF01757"/>
    </source>
</evidence>
<feature type="transmembrane region" description="Helical" evidence="1">
    <location>
        <begin position="279"/>
        <end position="298"/>
    </location>
</feature>
<dbReference type="GO" id="GO:0009103">
    <property type="term" value="P:lipopolysaccharide biosynthetic process"/>
    <property type="evidence" value="ECO:0007669"/>
    <property type="project" value="TreeGrafter"/>
</dbReference>
<evidence type="ECO:0000313" key="3">
    <source>
        <dbReference type="EMBL" id="UGS36280.1"/>
    </source>
</evidence>
<dbReference type="GO" id="GO:0016020">
    <property type="term" value="C:membrane"/>
    <property type="evidence" value="ECO:0007669"/>
    <property type="project" value="TreeGrafter"/>
</dbReference>
<dbReference type="AlphaFoldDB" id="A0A9E6XXX9"/>
<keyword evidence="3" id="KW-0012">Acyltransferase</keyword>